<dbReference type="Proteomes" id="UP001172721">
    <property type="component" value="Unassembled WGS sequence"/>
</dbReference>
<name>A0ABT8HTW1_9BACL</name>
<gene>
    <name evidence="2" type="ORF">QYB97_06745</name>
</gene>
<keyword evidence="1" id="KW-0472">Membrane</keyword>
<keyword evidence="1" id="KW-0812">Transmembrane</keyword>
<evidence type="ECO:0000313" key="2">
    <source>
        <dbReference type="EMBL" id="MDN4524164.1"/>
    </source>
</evidence>
<evidence type="ECO:0000256" key="1">
    <source>
        <dbReference type="SAM" id="Phobius"/>
    </source>
</evidence>
<dbReference type="EMBL" id="JAUHTR010000002">
    <property type="protein sequence ID" value="MDN4524164.1"/>
    <property type="molecule type" value="Genomic_DNA"/>
</dbReference>
<keyword evidence="3" id="KW-1185">Reference proteome</keyword>
<protein>
    <submittedName>
        <fullName evidence="2">Uncharacterized protein</fullName>
    </submittedName>
</protein>
<feature type="transmembrane region" description="Helical" evidence="1">
    <location>
        <begin position="171"/>
        <end position="190"/>
    </location>
</feature>
<evidence type="ECO:0000313" key="3">
    <source>
        <dbReference type="Proteomes" id="UP001172721"/>
    </source>
</evidence>
<dbReference type="RefSeq" id="WP_301165212.1">
    <property type="nucleotide sequence ID" value="NZ_JAUHTR010000002.1"/>
</dbReference>
<accession>A0ABT8HTW1</accession>
<sequence>MSLFCLRLRLMPEAVQNNILHKMVLVHIFRELAIQKHERGEAVVRTVVLVAAIAFVLGVAYFSFAGVQPSTYKNSNGKQVVKGSDLWRQVSYRITERKGKPHKWHMVTENGYANTEEKAATIRYLNRFKTHVEHTGYLEAAIHIVAAICAAGGLIAFMYRKSIKPQSMQLIKGAIGFALLATFYIGSLNWNNMSSRAEDITEAAAEHARK</sequence>
<comment type="caution">
    <text evidence="2">The sequence shown here is derived from an EMBL/GenBank/DDBJ whole genome shotgun (WGS) entry which is preliminary data.</text>
</comment>
<feature type="transmembrane region" description="Helical" evidence="1">
    <location>
        <begin position="140"/>
        <end position="159"/>
    </location>
</feature>
<keyword evidence="1" id="KW-1133">Transmembrane helix</keyword>
<proteinExistence type="predicted"/>
<organism evidence="2 3">
    <name type="scientific">Fictibacillus fluitans</name>
    <dbReference type="NCBI Taxonomy" id="3058422"/>
    <lineage>
        <taxon>Bacteria</taxon>
        <taxon>Bacillati</taxon>
        <taxon>Bacillota</taxon>
        <taxon>Bacilli</taxon>
        <taxon>Bacillales</taxon>
        <taxon>Fictibacillaceae</taxon>
        <taxon>Fictibacillus</taxon>
    </lineage>
</organism>
<feature type="transmembrane region" description="Helical" evidence="1">
    <location>
        <begin position="42"/>
        <end position="64"/>
    </location>
</feature>
<reference evidence="2" key="1">
    <citation type="submission" date="2023-07" db="EMBL/GenBank/DDBJ databases">
        <title>Fictibacillus sp. isolated from freshwater pond.</title>
        <authorList>
            <person name="Kirdat K."/>
            <person name="Bhat A."/>
            <person name="Mourya A."/>
            <person name="Yadav A."/>
        </authorList>
    </citation>
    <scope>NUCLEOTIDE SEQUENCE</scope>
    <source>
        <strain evidence="2">NE201</strain>
    </source>
</reference>